<dbReference type="VEuPathDB" id="TrichDB:TVAGG3_0381050"/>
<feature type="domain" description="Nucleoplasmin-like" evidence="1">
    <location>
        <begin position="4"/>
        <end position="92"/>
    </location>
</feature>
<dbReference type="Proteomes" id="UP000001542">
    <property type="component" value="Unassembled WGS sequence"/>
</dbReference>
<dbReference type="InParanoid" id="A2DBP7"/>
<evidence type="ECO:0000259" key="1">
    <source>
        <dbReference type="Pfam" id="PF17800"/>
    </source>
</evidence>
<dbReference type="RefSeq" id="XP_001583236.1">
    <property type="nucleotide sequence ID" value="XM_001583186.1"/>
</dbReference>
<dbReference type="InterPro" id="IPR041232">
    <property type="entry name" value="NPL"/>
</dbReference>
<name>A2DBP7_TRIV3</name>
<evidence type="ECO:0000313" key="2">
    <source>
        <dbReference type="EMBL" id="EAY22250.1"/>
    </source>
</evidence>
<keyword evidence="3" id="KW-1185">Reference proteome</keyword>
<dbReference type="AlphaFoldDB" id="A2DBP7"/>
<dbReference type="SMR" id="A2DBP7"/>
<dbReference type="Pfam" id="PF17800">
    <property type="entry name" value="NPL"/>
    <property type="match status" value="1"/>
</dbReference>
<gene>
    <name evidence="2" type="ORF">TVAG_094250</name>
</gene>
<accession>A2DBP7</accession>
<dbReference type="Gene3D" id="2.60.120.340">
    <property type="entry name" value="Nucleoplasmin core domain"/>
    <property type="match status" value="1"/>
</dbReference>
<dbReference type="OrthoDB" id="10397569at2759"/>
<organism evidence="2 3">
    <name type="scientific">Trichomonas vaginalis (strain ATCC PRA-98 / G3)</name>
    <dbReference type="NCBI Taxonomy" id="412133"/>
    <lineage>
        <taxon>Eukaryota</taxon>
        <taxon>Metamonada</taxon>
        <taxon>Parabasalia</taxon>
        <taxon>Trichomonadida</taxon>
        <taxon>Trichomonadidae</taxon>
        <taxon>Trichomonas</taxon>
    </lineage>
</organism>
<dbReference type="KEGG" id="tva:5467804"/>
<reference evidence="2" key="2">
    <citation type="journal article" date="2007" name="Science">
        <title>Draft genome sequence of the sexually transmitted pathogen Trichomonas vaginalis.</title>
        <authorList>
            <person name="Carlton J.M."/>
            <person name="Hirt R.P."/>
            <person name="Silva J.C."/>
            <person name="Delcher A.L."/>
            <person name="Schatz M."/>
            <person name="Zhao Q."/>
            <person name="Wortman J.R."/>
            <person name="Bidwell S.L."/>
            <person name="Alsmark U.C.M."/>
            <person name="Besteiro S."/>
            <person name="Sicheritz-Ponten T."/>
            <person name="Noel C.J."/>
            <person name="Dacks J.B."/>
            <person name="Foster P.G."/>
            <person name="Simillion C."/>
            <person name="Van de Peer Y."/>
            <person name="Miranda-Saavedra D."/>
            <person name="Barton G.J."/>
            <person name="Westrop G.D."/>
            <person name="Mueller S."/>
            <person name="Dessi D."/>
            <person name="Fiori P.L."/>
            <person name="Ren Q."/>
            <person name="Paulsen I."/>
            <person name="Zhang H."/>
            <person name="Bastida-Corcuera F.D."/>
            <person name="Simoes-Barbosa A."/>
            <person name="Brown M.T."/>
            <person name="Hayes R.D."/>
            <person name="Mukherjee M."/>
            <person name="Okumura C.Y."/>
            <person name="Schneider R."/>
            <person name="Smith A.J."/>
            <person name="Vanacova S."/>
            <person name="Villalvazo M."/>
            <person name="Haas B.J."/>
            <person name="Pertea M."/>
            <person name="Feldblyum T.V."/>
            <person name="Utterback T.R."/>
            <person name="Shu C.L."/>
            <person name="Osoegawa K."/>
            <person name="de Jong P.J."/>
            <person name="Hrdy I."/>
            <person name="Horvathova L."/>
            <person name="Zubacova Z."/>
            <person name="Dolezal P."/>
            <person name="Malik S.B."/>
            <person name="Logsdon J.M. Jr."/>
            <person name="Henze K."/>
            <person name="Gupta A."/>
            <person name="Wang C.C."/>
            <person name="Dunne R.L."/>
            <person name="Upcroft J.A."/>
            <person name="Upcroft P."/>
            <person name="White O."/>
            <person name="Salzberg S.L."/>
            <person name="Tang P."/>
            <person name="Chiu C.-H."/>
            <person name="Lee Y.-S."/>
            <person name="Embley T.M."/>
            <person name="Coombs G.H."/>
            <person name="Mottram J.C."/>
            <person name="Tachezy J."/>
            <person name="Fraser-Liggett C.M."/>
            <person name="Johnson P.J."/>
        </authorList>
    </citation>
    <scope>NUCLEOTIDE SEQUENCE [LARGE SCALE GENOMIC DNA]</scope>
    <source>
        <strain evidence="2">G3</strain>
    </source>
</reference>
<sequence>METITIPYGKKVKVTVPSDSETTLTINGAAISVEKEIPTSGRVVIYLSSIQNGKAGPEIAIAPLTIGKAETCKLDYIFEPTNQFILSTKGDKIDVVVHTYLMNFEKPEIEILE</sequence>
<dbReference type="VEuPathDB" id="TrichDB:TVAG_094250"/>
<reference evidence="2" key="1">
    <citation type="submission" date="2006-10" db="EMBL/GenBank/DDBJ databases">
        <authorList>
            <person name="Amadeo P."/>
            <person name="Zhao Q."/>
            <person name="Wortman J."/>
            <person name="Fraser-Liggett C."/>
            <person name="Carlton J."/>
        </authorList>
    </citation>
    <scope>NUCLEOTIDE SEQUENCE</scope>
    <source>
        <strain evidence="2">G3</strain>
    </source>
</reference>
<dbReference type="EMBL" id="DS113185">
    <property type="protein sequence ID" value="EAY22250.1"/>
    <property type="molecule type" value="Genomic_DNA"/>
</dbReference>
<proteinExistence type="predicted"/>
<evidence type="ECO:0000313" key="3">
    <source>
        <dbReference type="Proteomes" id="UP000001542"/>
    </source>
</evidence>
<protein>
    <recommendedName>
        <fullName evidence="1">Nucleoplasmin-like domain-containing protein</fullName>
    </recommendedName>
</protein>